<feature type="transmembrane region" description="Helical" evidence="1">
    <location>
        <begin position="142"/>
        <end position="161"/>
    </location>
</feature>
<feature type="domain" description="Glycosyltransferase RgtA/B/C/D-like" evidence="2">
    <location>
        <begin position="128"/>
        <end position="230"/>
    </location>
</feature>
<name>A0A7C1JQ13_9CHLR</name>
<keyword evidence="1" id="KW-0472">Membrane</keyword>
<feature type="transmembrane region" description="Helical" evidence="1">
    <location>
        <begin position="325"/>
        <end position="352"/>
    </location>
</feature>
<protein>
    <submittedName>
        <fullName evidence="3">Phospholipid carrier-dependent glycosyltransferase</fullName>
    </submittedName>
</protein>
<evidence type="ECO:0000259" key="2">
    <source>
        <dbReference type="Pfam" id="PF13231"/>
    </source>
</evidence>
<keyword evidence="1" id="KW-1133">Transmembrane helix</keyword>
<evidence type="ECO:0000313" key="3">
    <source>
        <dbReference type="EMBL" id="HDX31785.1"/>
    </source>
</evidence>
<dbReference type="AlphaFoldDB" id="A0A7C1JQ13"/>
<reference evidence="3" key="1">
    <citation type="journal article" date="2020" name="mSystems">
        <title>Genome- and Community-Level Interaction Insights into Carbon Utilization and Element Cycling Functions of Hydrothermarchaeota in Hydrothermal Sediment.</title>
        <authorList>
            <person name="Zhou Z."/>
            <person name="Liu Y."/>
            <person name="Xu W."/>
            <person name="Pan J."/>
            <person name="Luo Z.H."/>
            <person name="Li M."/>
        </authorList>
    </citation>
    <scope>NUCLEOTIDE SEQUENCE [LARGE SCALE GENOMIC DNA]</scope>
    <source>
        <strain evidence="3">SpSt-289</strain>
    </source>
</reference>
<organism evidence="3">
    <name type="scientific">Caldilinea aerophila</name>
    <dbReference type="NCBI Taxonomy" id="133453"/>
    <lineage>
        <taxon>Bacteria</taxon>
        <taxon>Bacillati</taxon>
        <taxon>Chloroflexota</taxon>
        <taxon>Caldilineae</taxon>
        <taxon>Caldilineales</taxon>
        <taxon>Caldilineaceae</taxon>
        <taxon>Caldilinea</taxon>
    </lineage>
</organism>
<gene>
    <name evidence="3" type="ORF">ENQ20_09880</name>
</gene>
<feature type="transmembrane region" description="Helical" evidence="1">
    <location>
        <begin position="118"/>
        <end position="135"/>
    </location>
</feature>
<feature type="transmembrane region" description="Helical" evidence="1">
    <location>
        <begin position="390"/>
        <end position="410"/>
    </location>
</feature>
<keyword evidence="3" id="KW-0808">Transferase</keyword>
<dbReference type="InterPro" id="IPR038731">
    <property type="entry name" value="RgtA/B/C-like"/>
</dbReference>
<comment type="caution">
    <text evidence="3">The sequence shown here is derived from an EMBL/GenBank/DDBJ whole genome shotgun (WGS) entry which is preliminary data.</text>
</comment>
<proteinExistence type="predicted"/>
<keyword evidence="1" id="KW-0812">Transmembrane</keyword>
<dbReference type="Pfam" id="PF13231">
    <property type="entry name" value="PMT_2"/>
    <property type="match status" value="1"/>
</dbReference>
<feature type="transmembrane region" description="Helical" evidence="1">
    <location>
        <begin position="212"/>
        <end position="229"/>
    </location>
</feature>
<feature type="transmembrane region" description="Helical" evidence="1">
    <location>
        <begin position="268"/>
        <end position="287"/>
    </location>
</feature>
<feature type="transmembrane region" description="Helical" evidence="1">
    <location>
        <begin position="364"/>
        <end position="384"/>
    </location>
</feature>
<feature type="transmembrane region" description="Helical" evidence="1">
    <location>
        <begin position="167"/>
        <end position="184"/>
    </location>
</feature>
<feature type="transmembrane region" description="Helical" evidence="1">
    <location>
        <begin position="431"/>
        <end position="453"/>
    </location>
</feature>
<sequence>MKLRYRQAAWLLFLFLLAWLPRTLALDAYVSPDERKWLARSANFAYALSHADFAQTFQREHPGVTVMWAGALGLLGVFPDYAQEAPGYFTWEREHFETWLKANTGYTPLELLAAGRRWIALGVALLLWLGIFPMRRLIGSDGAYLAFVLLALDPFSVALSRQLHPDGFVASFIFLSLLFFMAWLYSGRLWRDLLLSGVFMGLAWLTKTPAALLVPIGGVLLAAQCWRIWRARRQLLPSDPYANQDALPSAHKESVSAIATIRRLCLGYALWGAIAVATFIALWPAMWVDPVGSLLRMATEMEAYVEGHVNPNFFMGAPTDDPGLLFYPVALLFRVTPAVLVGVAAALIFYWRREWIFAEVSTRRAVRGALFFALVFIAAMSIPAKKFDRYILPVFLTLDMAAAVGWLALAQTPWRVNTAGWLRNLRHISPGALLLGVVFMLHGVFTIVTYPYYLTYYNPLVGGSRTAPQVLFVGWGEGLDQAARWLNALPGSENFRIATWYADGPFSYFSDGVAVPMGYSSPLSWLDTDYAVTYINQWQRQLPSPEAVAWFEAQTPVYAVRANGLTLARVYDLRDTLLPPFIALNTAPATDFGGVIRLIGVELGNARMAPGTSQLVTFYLQALAPMETNYNVLVRLLDVHGEEHWRDEGWPWGAPTSNWPVRQVRPDGHTLTLPVDVTPGLYQLVISFYDPATFEPLAAVDVRTGERLPGDERKIALIQVGDAPTMPALEPPFTFGEVARLSGALIESIAAEKKTVSVHLQWDALSTPVEAYTTFVHVVDERGELVAQRDQPPLNGFAPTTTWQPGQRIHDTLVIALPENLLPGRYPVRVGLYVGDRRLFTRQGEQNVGDFAVIGEIVVP</sequence>
<dbReference type="GO" id="GO:0016740">
    <property type="term" value="F:transferase activity"/>
    <property type="evidence" value="ECO:0007669"/>
    <property type="project" value="UniProtKB-KW"/>
</dbReference>
<accession>A0A7C1JQ13</accession>
<evidence type="ECO:0000256" key="1">
    <source>
        <dbReference type="SAM" id="Phobius"/>
    </source>
</evidence>
<dbReference type="EMBL" id="DSMG01000099">
    <property type="protein sequence ID" value="HDX31785.1"/>
    <property type="molecule type" value="Genomic_DNA"/>
</dbReference>